<feature type="transmembrane region" description="Helical" evidence="1">
    <location>
        <begin position="42"/>
        <end position="69"/>
    </location>
</feature>
<dbReference type="RefSeq" id="WP_237820476.1">
    <property type="nucleotide sequence ID" value="NZ_JAKLTQ010000006.1"/>
</dbReference>
<feature type="transmembrane region" description="Helical" evidence="1">
    <location>
        <begin position="90"/>
        <end position="115"/>
    </location>
</feature>
<protein>
    <submittedName>
        <fullName evidence="2">DUF2182 domain-containing protein</fullName>
    </submittedName>
</protein>
<evidence type="ECO:0000313" key="2">
    <source>
        <dbReference type="EMBL" id="MCG2622296.1"/>
    </source>
</evidence>
<organism evidence="2 3">
    <name type="scientific">Arthrobacter hankyongi</name>
    <dbReference type="NCBI Taxonomy" id="2904801"/>
    <lineage>
        <taxon>Bacteria</taxon>
        <taxon>Bacillati</taxon>
        <taxon>Actinomycetota</taxon>
        <taxon>Actinomycetes</taxon>
        <taxon>Micrococcales</taxon>
        <taxon>Micrococcaceae</taxon>
        <taxon>Arthrobacter</taxon>
    </lineage>
</organism>
<feature type="transmembrane region" description="Helical" evidence="1">
    <location>
        <begin position="180"/>
        <end position="213"/>
    </location>
</feature>
<comment type="caution">
    <text evidence="2">The sequence shown here is derived from an EMBL/GenBank/DDBJ whole genome shotgun (WGS) entry which is preliminary data.</text>
</comment>
<dbReference type="EMBL" id="JAKLTQ010000006">
    <property type="protein sequence ID" value="MCG2622296.1"/>
    <property type="molecule type" value="Genomic_DNA"/>
</dbReference>
<dbReference type="Pfam" id="PF09948">
    <property type="entry name" value="PpoB2"/>
    <property type="match status" value="1"/>
</dbReference>
<feature type="transmembrane region" description="Helical" evidence="1">
    <location>
        <begin position="121"/>
        <end position="141"/>
    </location>
</feature>
<keyword evidence="3" id="KW-1185">Reference proteome</keyword>
<proteinExistence type="predicted"/>
<sequence>MARAWLATRPHPGWLALIAAALLAWFLTVQLAAGMPPGPGAMGLGLAGFLAGWALMMTAMMLPSLAPLLSAYLRSIRAEHSSWVRAGRTAALVAGYLLTWTGFGVLAYAAALFAGRLATEAPVAAAWVGAGLLVAAGIYQLTPLKNFCLRHCRSPVAFLLHVSGYQGRFRDVRVGVYHGLYCVGCCWGLMLVLITVGVMNLAWMAVIAAAVLLEKTWQHGIVFSRVAGAALIVFACFVPANPWLLPGLYIAPEMMM</sequence>
<accession>A0ABS9L6P2</accession>
<keyword evidence="1" id="KW-0472">Membrane</keyword>
<name>A0ABS9L6P2_9MICC</name>
<dbReference type="Proteomes" id="UP001165368">
    <property type="component" value="Unassembled WGS sequence"/>
</dbReference>
<keyword evidence="1" id="KW-1133">Transmembrane helix</keyword>
<feature type="transmembrane region" description="Helical" evidence="1">
    <location>
        <begin position="225"/>
        <end position="251"/>
    </location>
</feature>
<gene>
    <name evidence="2" type="ORF">LVY72_10240</name>
</gene>
<evidence type="ECO:0000313" key="3">
    <source>
        <dbReference type="Proteomes" id="UP001165368"/>
    </source>
</evidence>
<evidence type="ECO:0000256" key="1">
    <source>
        <dbReference type="SAM" id="Phobius"/>
    </source>
</evidence>
<dbReference type="InterPro" id="IPR018688">
    <property type="entry name" value="PpoB2-like"/>
</dbReference>
<reference evidence="2" key="1">
    <citation type="submission" date="2022-01" db="EMBL/GenBank/DDBJ databases">
        <authorList>
            <person name="Jo J.-H."/>
            <person name="Im W.-T."/>
        </authorList>
    </citation>
    <scope>NUCLEOTIDE SEQUENCE</scope>
    <source>
        <strain evidence="2">I2-34</strain>
    </source>
</reference>
<keyword evidence="1" id="KW-0812">Transmembrane</keyword>